<feature type="transmembrane region" description="Helical" evidence="1">
    <location>
        <begin position="23"/>
        <end position="46"/>
    </location>
</feature>
<protein>
    <submittedName>
        <fullName evidence="2">Type IV pilin protein</fullName>
    </submittedName>
</protein>
<dbReference type="PROSITE" id="PS00409">
    <property type="entry name" value="PROKAR_NTER_METHYL"/>
    <property type="match status" value="1"/>
</dbReference>
<keyword evidence="1" id="KW-0812">Transmembrane</keyword>
<evidence type="ECO:0000313" key="2">
    <source>
        <dbReference type="EMBL" id="MES0873359.1"/>
    </source>
</evidence>
<sequence>MTDVHLNFGLTRSVQRRCAHRGFSLIELVIVVAIVGILAAIAYPSYRDSVVKSKRRAAQACLSEYAAFMERFYTTNLRYNTDLAGNPVSLPALDCASAQNAGQHYTFRFPQGNPPTATRYTLQAVPIGAQAQQDAKCGSLSLDQSGARSVSGSAGVAHCW</sequence>
<accession>A0ABV2A894</accession>
<keyword evidence="3" id="KW-1185">Reference proteome</keyword>
<dbReference type="InterPro" id="IPR045584">
    <property type="entry name" value="Pilin-like"/>
</dbReference>
<comment type="caution">
    <text evidence="2">The sequence shown here is derived from an EMBL/GenBank/DDBJ whole genome shotgun (WGS) entry which is preliminary data.</text>
</comment>
<dbReference type="Gene3D" id="3.30.700.10">
    <property type="entry name" value="Glycoprotein, Type 4 Pilin"/>
    <property type="match status" value="1"/>
</dbReference>
<organism evidence="2 3">
    <name type="scientific">Sinimarinibacterium thermocellulolyticum</name>
    <dbReference type="NCBI Taxonomy" id="3170016"/>
    <lineage>
        <taxon>Bacteria</taxon>
        <taxon>Pseudomonadati</taxon>
        <taxon>Pseudomonadota</taxon>
        <taxon>Gammaproteobacteria</taxon>
        <taxon>Nevskiales</taxon>
        <taxon>Nevskiaceae</taxon>
        <taxon>Sinimarinibacterium</taxon>
    </lineage>
</organism>
<dbReference type="SUPFAM" id="SSF54523">
    <property type="entry name" value="Pili subunits"/>
    <property type="match status" value="1"/>
</dbReference>
<reference evidence="2 3" key="1">
    <citation type="submission" date="2024-06" db="EMBL/GenBank/DDBJ databases">
        <authorList>
            <person name="Li Z."/>
            <person name="Jiang Y."/>
        </authorList>
    </citation>
    <scope>NUCLEOTIDE SEQUENCE [LARGE SCALE GENOMIC DNA]</scope>
    <source>
        <strain evidence="2 3">HSW-8</strain>
    </source>
</reference>
<evidence type="ECO:0000313" key="3">
    <source>
        <dbReference type="Proteomes" id="UP001465331"/>
    </source>
</evidence>
<dbReference type="NCBIfam" id="TIGR02532">
    <property type="entry name" value="IV_pilin_GFxxxE"/>
    <property type="match status" value="1"/>
</dbReference>
<evidence type="ECO:0000256" key="1">
    <source>
        <dbReference type="SAM" id="Phobius"/>
    </source>
</evidence>
<dbReference type="Pfam" id="PF07963">
    <property type="entry name" value="N_methyl"/>
    <property type="match status" value="1"/>
</dbReference>
<dbReference type="InterPro" id="IPR012902">
    <property type="entry name" value="N_methyl_site"/>
</dbReference>
<dbReference type="EMBL" id="JBEPIJ010000004">
    <property type="protein sequence ID" value="MES0873359.1"/>
    <property type="molecule type" value="Genomic_DNA"/>
</dbReference>
<dbReference type="RefSeq" id="WP_352887945.1">
    <property type="nucleotide sequence ID" value="NZ_JBEPIJ010000004.1"/>
</dbReference>
<proteinExistence type="predicted"/>
<keyword evidence="1" id="KW-0472">Membrane</keyword>
<dbReference type="Proteomes" id="UP001465331">
    <property type="component" value="Unassembled WGS sequence"/>
</dbReference>
<dbReference type="Pfam" id="PF16732">
    <property type="entry name" value="ComP_DUS"/>
    <property type="match status" value="1"/>
</dbReference>
<keyword evidence="1" id="KW-1133">Transmembrane helix</keyword>
<dbReference type="InterPro" id="IPR031982">
    <property type="entry name" value="PilE-like"/>
</dbReference>
<gene>
    <name evidence="2" type="ORF">ABSH63_04950</name>
</gene>
<name>A0ABV2A894_9GAMM</name>